<feature type="compositionally biased region" description="Basic and acidic residues" evidence="1">
    <location>
        <begin position="110"/>
        <end position="130"/>
    </location>
</feature>
<gene>
    <name evidence="2" type="ORF">Naga_100204g6</name>
</gene>
<feature type="compositionally biased region" description="Acidic residues" evidence="1">
    <location>
        <begin position="50"/>
        <end position="60"/>
    </location>
</feature>
<name>W7T3M7_9STRA</name>
<sequence length="142" mass="15441">MSAGLLMLCFGAQHTPSVREREVAGDENGSTVVTLVDDDMDMGSRGEEVIGGEDEEEEEAEKSKAEVETGAADEALASASSSAVCVLSFWAIEVGPVKIFEDDKAMAAHAEAKNRMPRKSITELRGEREPVQGYNYQRTYHK</sequence>
<protein>
    <submittedName>
        <fullName evidence="2">Uncharacterized protein</fullName>
    </submittedName>
</protein>
<evidence type="ECO:0000313" key="2">
    <source>
        <dbReference type="EMBL" id="EWM21525.1"/>
    </source>
</evidence>
<accession>W7T3M7</accession>
<reference evidence="2 3" key="1">
    <citation type="journal article" date="2014" name="Mol. Plant">
        <title>Chromosome Scale Genome Assembly and Transcriptome Profiling of Nannochloropsis gaditana in Nitrogen Depletion.</title>
        <authorList>
            <person name="Corteggiani Carpinelli E."/>
            <person name="Telatin A."/>
            <person name="Vitulo N."/>
            <person name="Forcato C."/>
            <person name="D'Angelo M."/>
            <person name="Schiavon R."/>
            <person name="Vezzi A."/>
            <person name="Giacometti G.M."/>
            <person name="Morosinotto T."/>
            <person name="Valle G."/>
        </authorList>
    </citation>
    <scope>NUCLEOTIDE SEQUENCE [LARGE SCALE GENOMIC DNA]</scope>
    <source>
        <strain evidence="2 3">B-31</strain>
    </source>
</reference>
<evidence type="ECO:0000256" key="1">
    <source>
        <dbReference type="SAM" id="MobiDB-lite"/>
    </source>
</evidence>
<feature type="region of interest" description="Disordered" evidence="1">
    <location>
        <begin position="110"/>
        <end position="142"/>
    </location>
</feature>
<dbReference type="AlphaFoldDB" id="W7T3M7"/>
<proteinExistence type="predicted"/>
<feature type="region of interest" description="Disordered" evidence="1">
    <location>
        <begin position="37"/>
        <end position="71"/>
    </location>
</feature>
<dbReference type="EMBL" id="AZIL01002464">
    <property type="protein sequence ID" value="EWM21525.1"/>
    <property type="molecule type" value="Genomic_DNA"/>
</dbReference>
<comment type="caution">
    <text evidence="2">The sequence shown here is derived from an EMBL/GenBank/DDBJ whole genome shotgun (WGS) entry which is preliminary data.</text>
</comment>
<keyword evidence="3" id="KW-1185">Reference proteome</keyword>
<dbReference type="Proteomes" id="UP000019335">
    <property type="component" value="Unassembled WGS sequence"/>
</dbReference>
<organism evidence="2 3">
    <name type="scientific">Nannochloropsis gaditana</name>
    <dbReference type="NCBI Taxonomy" id="72520"/>
    <lineage>
        <taxon>Eukaryota</taxon>
        <taxon>Sar</taxon>
        <taxon>Stramenopiles</taxon>
        <taxon>Ochrophyta</taxon>
        <taxon>Eustigmatophyceae</taxon>
        <taxon>Eustigmatales</taxon>
        <taxon>Monodopsidaceae</taxon>
        <taxon>Nannochloropsis</taxon>
    </lineage>
</organism>
<evidence type="ECO:0000313" key="3">
    <source>
        <dbReference type="Proteomes" id="UP000019335"/>
    </source>
</evidence>